<sequence>MQQQNHYFLGIISLHRFSYSSLLLPLHCASRHDRDLARLATCMPAVATEEKVAGDAAKKTLPIGFSMLGMPGHFGVISQLATSLAIRPSDGRRADKHPPAKGGPAAAWNWENHVWRGYMSQDGSPVV</sequence>
<proteinExistence type="predicted"/>
<comment type="caution">
    <text evidence="1">The sequence shown here is derived from an EMBL/GenBank/DDBJ whole genome shotgun (WGS) entry which is preliminary data.</text>
</comment>
<dbReference type="Proteomes" id="UP001375240">
    <property type="component" value="Unassembled WGS sequence"/>
</dbReference>
<evidence type="ECO:0000313" key="2">
    <source>
        <dbReference type="Proteomes" id="UP001375240"/>
    </source>
</evidence>
<dbReference type="AlphaFoldDB" id="A0AAV9VG38"/>
<protein>
    <submittedName>
        <fullName evidence="1">Uncharacterized protein</fullName>
    </submittedName>
</protein>
<gene>
    <name evidence="1" type="ORF">TWF696_001153</name>
</gene>
<reference evidence="1 2" key="1">
    <citation type="submission" date="2019-10" db="EMBL/GenBank/DDBJ databases">
        <authorList>
            <person name="Palmer J.M."/>
        </authorList>
    </citation>
    <scope>NUCLEOTIDE SEQUENCE [LARGE SCALE GENOMIC DNA]</scope>
    <source>
        <strain evidence="1 2">TWF696</strain>
    </source>
</reference>
<name>A0AAV9VG38_9PEZI</name>
<accession>A0AAV9VG38</accession>
<evidence type="ECO:0000313" key="1">
    <source>
        <dbReference type="EMBL" id="KAK6360033.1"/>
    </source>
</evidence>
<keyword evidence="2" id="KW-1185">Reference proteome</keyword>
<dbReference type="EMBL" id="JAVHNQ010000001">
    <property type="protein sequence ID" value="KAK6360033.1"/>
    <property type="molecule type" value="Genomic_DNA"/>
</dbReference>
<organism evidence="1 2">
    <name type="scientific">Orbilia brochopaga</name>
    <dbReference type="NCBI Taxonomy" id="3140254"/>
    <lineage>
        <taxon>Eukaryota</taxon>
        <taxon>Fungi</taxon>
        <taxon>Dikarya</taxon>
        <taxon>Ascomycota</taxon>
        <taxon>Pezizomycotina</taxon>
        <taxon>Orbiliomycetes</taxon>
        <taxon>Orbiliales</taxon>
        <taxon>Orbiliaceae</taxon>
        <taxon>Orbilia</taxon>
    </lineage>
</organism>